<dbReference type="OrthoDB" id="6248971at2759"/>
<dbReference type="PANTHER" id="PTHR11461">
    <property type="entry name" value="SERINE PROTEASE INHIBITOR, SERPIN"/>
    <property type="match status" value="1"/>
</dbReference>
<dbReference type="GO" id="GO:0005615">
    <property type="term" value="C:extracellular space"/>
    <property type="evidence" value="ECO:0007669"/>
    <property type="project" value="InterPro"/>
</dbReference>
<comment type="similarity">
    <text evidence="1 2">Belongs to the serpin family.</text>
</comment>
<dbReference type="Gene3D" id="3.30.497.10">
    <property type="entry name" value="Antithrombin, subunit I, domain 2"/>
    <property type="match status" value="1"/>
</dbReference>
<feature type="domain" description="Serpin" evidence="4">
    <location>
        <begin position="32"/>
        <end position="394"/>
    </location>
</feature>
<dbReference type="SUPFAM" id="SSF56574">
    <property type="entry name" value="Serpins"/>
    <property type="match status" value="1"/>
</dbReference>
<protein>
    <submittedName>
        <fullName evidence="6">Leukocyte elastase inhibitor</fullName>
    </submittedName>
</protein>
<dbReference type="SMART" id="SM00093">
    <property type="entry name" value="SERPIN"/>
    <property type="match status" value="1"/>
</dbReference>
<dbReference type="Gene3D" id="2.30.39.10">
    <property type="entry name" value="Alpha-1-antitrypsin, domain 1"/>
    <property type="match status" value="1"/>
</dbReference>
<feature type="chain" id="PRO_5010373473" evidence="3">
    <location>
        <begin position="19"/>
        <end position="405"/>
    </location>
</feature>
<dbReference type="RefSeq" id="XP_013390739.1">
    <property type="nucleotide sequence ID" value="XM_013535285.1"/>
</dbReference>
<dbReference type="InterPro" id="IPR042178">
    <property type="entry name" value="Serpin_sf_1"/>
</dbReference>
<keyword evidence="5" id="KW-1185">Reference proteome</keyword>
<dbReference type="FunFam" id="3.30.497.10:FF:000001">
    <property type="entry name" value="Serine protease inhibitor"/>
    <property type="match status" value="1"/>
</dbReference>
<dbReference type="GeneID" id="106159099"/>
<dbReference type="PROSITE" id="PS00284">
    <property type="entry name" value="SERPIN"/>
    <property type="match status" value="1"/>
</dbReference>
<reference evidence="6" key="1">
    <citation type="submission" date="2025-08" db="UniProtKB">
        <authorList>
            <consortium name="RefSeq"/>
        </authorList>
    </citation>
    <scope>IDENTIFICATION</scope>
    <source>
        <tissue evidence="6">Gonads</tissue>
    </source>
</reference>
<dbReference type="PANTHER" id="PTHR11461:SF211">
    <property type="entry name" value="GH10112P-RELATED"/>
    <property type="match status" value="1"/>
</dbReference>
<dbReference type="InterPro" id="IPR023796">
    <property type="entry name" value="Serpin_dom"/>
</dbReference>
<gene>
    <name evidence="6" type="primary">LOC106159099</name>
</gene>
<dbReference type="InterPro" id="IPR000215">
    <property type="entry name" value="Serpin_fam"/>
</dbReference>
<dbReference type="AlphaFoldDB" id="A0A1S3I064"/>
<accession>A0A1S3I064</accession>
<dbReference type="InterPro" id="IPR023795">
    <property type="entry name" value="Serpin_CS"/>
</dbReference>
<dbReference type="FunCoup" id="A0A1S3I064">
    <property type="interactions" value="32"/>
</dbReference>
<dbReference type="InterPro" id="IPR036186">
    <property type="entry name" value="Serpin_sf"/>
</dbReference>
<evidence type="ECO:0000313" key="5">
    <source>
        <dbReference type="Proteomes" id="UP000085678"/>
    </source>
</evidence>
<keyword evidence="3" id="KW-0732">Signal</keyword>
<dbReference type="GO" id="GO:0004867">
    <property type="term" value="F:serine-type endopeptidase inhibitor activity"/>
    <property type="evidence" value="ECO:0007669"/>
    <property type="project" value="InterPro"/>
</dbReference>
<organism evidence="5 6">
    <name type="scientific">Lingula anatina</name>
    <name type="common">Brachiopod</name>
    <name type="synonym">Lingula unguis</name>
    <dbReference type="NCBI Taxonomy" id="7574"/>
    <lineage>
        <taxon>Eukaryota</taxon>
        <taxon>Metazoa</taxon>
        <taxon>Spiralia</taxon>
        <taxon>Lophotrochozoa</taxon>
        <taxon>Brachiopoda</taxon>
        <taxon>Linguliformea</taxon>
        <taxon>Lingulata</taxon>
        <taxon>Lingulida</taxon>
        <taxon>Linguloidea</taxon>
        <taxon>Lingulidae</taxon>
        <taxon>Lingula</taxon>
    </lineage>
</organism>
<dbReference type="CDD" id="cd00172">
    <property type="entry name" value="serpin"/>
    <property type="match status" value="1"/>
</dbReference>
<dbReference type="KEGG" id="lak:106159099"/>
<feature type="signal peptide" evidence="3">
    <location>
        <begin position="1"/>
        <end position="18"/>
    </location>
</feature>
<evidence type="ECO:0000256" key="3">
    <source>
        <dbReference type="SAM" id="SignalP"/>
    </source>
</evidence>
<evidence type="ECO:0000313" key="6">
    <source>
        <dbReference type="RefSeq" id="XP_013390739.1"/>
    </source>
</evidence>
<sequence length="405" mass="45066">MSTFAIFVALLCVMSTGATVKELAELNTDFGFSIYKQLTADPDVKDIFFSPISISTALAMLQLGTNGTTEDQINRAMKFDTLSQNENVAVLFHDLNAKLYNASNNYTLKSANRFFGSKRFPFRQTFLSDMRDYFNAEPESVDFTANPEGSRVHINKWVERQTADKIKNLLAKGTITKSTVFVLANAIYFKGLWNASFNSSLTKELPFKTNDQETNIPMMKMLGEKYRHGISATWNCQILELPYTGNVSMFVFLPNEPDGLPQLESAINSLELNSLVKNLTKRPVDVYLPRFELKDVTIKLADHLKKLGMTDMFVDGEADLSGIGGAPGQLFISTAVHQAYVKVDEEGTEAGAATASGGAAGMRPQEFKADHPFMFMIRDNITETILFMGRLHEAPGKSDTTLRFN</sequence>
<dbReference type="Proteomes" id="UP000085678">
    <property type="component" value="Unplaced"/>
</dbReference>
<dbReference type="InterPro" id="IPR042185">
    <property type="entry name" value="Serpin_sf_2"/>
</dbReference>
<evidence type="ECO:0000256" key="2">
    <source>
        <dbReference type="RuleBase" id="RU000411"/>
    </source>
</evidence>
<proteinExistence type="inferred from homology"/>
<evidence type="ECO:0000259" key="4">
    <source>
        <dbReference type="SMART" id="SM00093"/>
    </source>
</evidence>
<evidence type="ECO:0000256" key="1">
    <source>
        <dbReference type="ARBA" id="ARBA00009500"/>
    </source>
</evidence>
<dbReference type="InParanoid" id="A0A1S3I064"/>
<dbReference type="Pfam" id="PF00079">
    <property type="entry name" value="Serpin"/>
    <property type="match status" value="1"/>
</dbReference>
<name>A0A1S3I064_LINAN</name>
<dbReference type="PRINTS" id="PR00780">
    <property type="entry name" value="LEUSERPINII"/>
</dbReference>